<feature type="domain" description="Reverse transcriptase" evidence="1">
    <location>
        <begin position="511"/>
        <end position="755"/>
    </location>
</feature>
<proteinExistence type="predicted"/>
<dbReference type="CDD" id="cd01650">
    <property type="entry name" value="RT_nLTR_like"/>
    <property type="match status" value="1"/>
</dbReference>
<evidence type="ECO:0000313" key="3">
    <source>
        <dbReference type="Proteomes" id="UP001549920"/>
    </source>
</evidence>
<dbReference type="SUPFAM" id="SSF56219">
    <property type="entry name" value="DNase I-like"/>
    <property type="match status" value="1"/>
</dbReference>
<organism evidence="2 3">
    <name type="scientific">Loxostege sticticalis</name>
    <name type="common">Beet webworm moth</name>
    <dbReference type="NCBI Taxonomy" id="481309"/>
    <lineage>
        <taxon>Eukaryota</taxon>
        <taxon>Metazoa</taxon>
        <taxon>Ecdysozoa</taxon>
        <taxon>Arthropoda</taxon>
        <taxon>Hexapoda</taxon>
        <taxon>Insecta</taxon>
        <taxon>Pterygota</taxon>
        <taxon>Neoptera</taxon>
        <taxon>Endopterygota</taxon>
        <taxon>Lepidoptera</taxon>
        <taxon>Glossata</taxon>
        <taxon>Ditrysia</taxon>
        <taxon>Pyraloidea</taxon>
        <taxon>Crambidae</taxon>
        <taxon>Pyraustinae</taxon>
        <taxon>Loxostege</taxon>
    </lineage>
</organism>
<dbReference type="Pfam" id="PF00078">
    <property type="entry name" value="RVT_1"/>
    <property type="match status" value="1"/>
</dbReference>
<accession>A0ABR3I9P0</accession>
<dbReference type="InterPro" id="IPR043502">
    <property type="entry name" value="DNA/RNA_pol_sf"/>
</dbReference>
<reference evidence="2 3" key="1">
    <citation type="submission" date="2024-06" db="EMBL/GenBank/DDBJ databases">
        <title>A chromosome-level genome assembly of beet webworm, Loxostege sticticalis.</title>
        <authorList>
            <person name="Zhang Y."/>
        </authorList>
    </citation>
    <scope>NUCLEOTIDE SEQUENCE [LARGE SCALE GENOMIC DNA]</scope>
    <source>
        <strain evidence="2">AQ026</strain>
        <tissue evidence="2">Whole body</tissue>
    </source>
</reference>
<dbReference type="PANTHER" id="PTHR33332">
    <property type="entry name" value="REVERSE TRANSCRIPTASE DOMAIN-CONTAINING PROTEIN"/>
    <property type="match status" value="1"/>
</dbReference>
<evidence type="ECO:0000313" key="2">
    <source>
        <dbReference type="EMBL" id="KAL0892959.1"/>
    </source>
</evidence>
<dbReference type="EMBL" id="JBEUOH010000006">
    <property type="protein sequence ID" value="KAL0892959.1"/>
    <property type="molecule type" value="Genomic_DNA"/>
</dbReference>
<keyword evidence="3" id="KW-1185">Reference proteome</keyword>
<protein>
    <recommendedName>
        <fullName evidence="1">Reverse transcriptase domain-containing protein</fullName>
    </recommendedName>
</protein>
<dbReference type="Proteomes" id="UP001549920">
    <property type="component" value="Unassembled WGS sequence"/>
</dbReference>
<comment type="caution">
    <text evidence="2">The sequence shown here is derived from an EMBL/GenBank/DDBJ whole genome shotgun (WGS) entry which is preliminary data.</text>
</comment>
<dbReference type="Gene3D" id="3.60.10.10">
    <property type="entry name" value="Endonuclease/exonuclease/phosphatase"/>
    <property type="match status" value="1"/>
</dbReference>
<sequence length="955" mass="110243">MSNTTNQLNQLCIFYQNCRGIRTKLHTLYMNILSNNYDVIVLTETWLISEIDNNEFIDRRYVVYRCDRDRTATSKKDGGGVLIAVLRGLRPALFNASVSVDSMLPKHIEHVMVEIPSAKKHKKHIISAAYIPPRSPSDVYEKHFDLLLDYIVDSGVDNFYIIGDYNTPDITWEPSLCVNSDSHSSPHLSSIGSHCVRSILSSFLGTLNAMQYNNISNVNGNILDLFISNVPSTIRIAADPLLPADPHHPPLVALTGMYQTITPMNRRPLSKHNFRKADFNAINLKIEDTNWTELLSPLSSDACLDKFYNVLDDIIKQHTPLSGTRTAGFPVWFSCSLIKTFRKKRKAWIRWKKFGNQVDYENFSYYRALFKQRCKQSFDKYITSVEDNITKNIKHFWTYISNLKAKSEIPHTMHYLKQKSDDPETICNMFSDFFLSVFEPASPSLQQWQPPSITSDHDILISSMHFSETQIIGELKKLDTSKGPGPDGLPPLLFKLTADTICKPLYIIYNKCMAEGVFPRVWKHANITPVHKNGSKHNVEQYRPISILSALSKLFERLVHNQIYPILHKTIIEEQHGFVKNRSTTSNLLTFTNALFENIDDRVQIDAIYTDFEKAFDKVDHEILLNKIAYNGIRGNLLRWFASYVLNRTQKVVVNGYQSASISVTSGVPQGSILGPLLFVIFINDIKECFQNSKFLLYADDLKVYKIIKNMQDCESLQSDLDRFTAYCTENKLHLSVQKCYSITFTKKKRIGIQLDSKLHLNLHIDKIISKAYRMYGFVMRSATDFKRPSTYLYLYKTLIRSQLEYAVPIWNPHYKKYKEAIEKVQSKFLRSMHYRCFKRYLSRDPLLSKYKVTTLEVRRRYLEAMTLYKIVNNKFDCTHLVSSIHYAVPRNAHRRAARSGRLFAVGTCRTNAGLRAPIRRMMRCYDDNLNENSIDLFSSKLCNFKKSVIAKLLS</sequence>
<dbReference type="InterPro" id="IPR000477">
    <property type="entry name" value="RT_dom"/>
</dbReference>
<name>A0ABR3I9P0_LOXSC</name>
<dbReference type="PROSITE" id="PS50878">
    <property type="entry name" value="RT_POL"/>
    <property type="match status" value="1"/>
</dbReference>
<dbReference type="InterPro" id="IPR036691">
    <property type="entry name" value="Endo/exonu/phosph_ase_sf"/>
</dbReference>
<dbReference type="SUPFAM" id="SSF56672">
    <property type="entry name" value="DNA/RNA polymerases"/>
    <property type="match status" value="1"/>
</dbReference>
<evidence type="ECO:0000259" key="1">
    <source>
        <dbReference type="PROSITE" id="PS50878"/>
    </source>
</evidence>
<gene>
    <name evidence="2" type="ORF">ABMA27_014631</name>
</gene>